<evidence type="ECO:0000313" key="1">
    <source>
        <dbReference type="EMBL" id="BBM35464.1"/>
    </source>
</evidence>
<dbReference type="RefSeq" id="WP_026737025.1">
    <property type="nucleotide sequence ID" value="NZ_AP019822.1"/>
</dbReference>
<protein>
    <submittedName>
        <fullName evidence="1">Uncharacterized protein</fullName>
    </submittedName>
</protein>
<dbReference type="EMBL" id="AP019822">
    <property type="protein sequence ID" value="BBM35464.1"/>
    <property type="molecule type" value="Genomic_DNA"/>
</dbReference>
<name>A0A510J8G7_9FUSO</name>
<organism evidence="1 2">
    <name type="scientific">Pseudoleptotrichia goodfellowii</name>
    <dbReference type="NCBI Taxonomy" id="157692"/>
    <lineage>
        <taxon>Bacteria</taxon>
        <taxon>Fusobacteriati</taxon>
        <taxon>Fusobacteriota</taxon>
        <taxon>Fusobacteriia</taxon>
        <taxon>Fusobacteriales</taxon>
        <taxon>Leptotrichiaceae</taxon>
        <taxon>Pseudoleptotrichia</taxon>
    </lineage>
</organism>
<evidence type="ECO:0000313" key="2">
    <source>
        <dbReference type="Proteomes" id="UP000321606"/>
    </source>
</evidence>
<dbReference type="STRING" id="714315.GCA_000516535_00388"/>
<sequence>MFKMENEDLKIDNNDFQILTEKEKVLQEIKEKIKLIRGTYNLREEIGIPWLDYNGQLSDTERDNIIIAYMYERISGYKGVDVSSINIEKLKKENREASFKIEFIYFGEKVSSDIEGGVFNGI</sequence>
<dbReference type="OrthoDB" id="80983at2"/>
<dbReference type="Proteomes" id="UP000321606">
    <property type="component" value="Chromosome"/>
</dbReference>
<reference evidence="1 2" key="1">
    <citation type="submission" date="2019-07" db="EMBL/GenBank/DDBJ databases">
        <title>Complete Genome Sequence of Leptotrichia goodfellowii Strain JCM 16774.</title>
        <authorList>
            <person name="Watanabe S."/>
            <person name="Cui L."/>
        </authorList>
    </citation>
    <scope>NUCLEOTIDE SEQUENCE [LARGE SCALE GENOMIC DNA]</scope>
    <source>
        <strain evidence="1 2">JCM16774</strain>
    </source>
</reference>
<dbReference type="KEGG" id="lgo:JCM16774_0377"/>
<gene>
    <name evidence="1" type="ORF">JCM16774_0377</name>
</gene>
<accession>A0A510J8G7</accession>
<proteinExistence type="predicted"/>
<dbReference type="AlphaFoldDB" id="A0A510J8G7"/>